<protein>
    <submittedName>
        <fullName evidence="1">Uncharacterized protein</fullName>
    </submittedName>
</protein>
<keyword evidence="2" id="KW-1185">Reference proteome</keyword>
<organism evidence="1 2">
    <name type="scientific">Kibdelosporangium lantanae</name>
    <dbReference type="NCBI Taxonomy" id="1497396"/>
    <lineage>
        <taxon>Bacteria</taxon>
        <taxon>Bacillati</taxon>
        <taxon>Actinomycetota</taxon>
        <taxon>Actinomycetes</taxon>
        <taxon>Pseudonocardiales</taxon>
        <taxon>Pseudonocardiaceae</taxon>
        <taxon>Kibdelosporangium</taxon>
    </lineage>
</organism>
<accession>A0ABW3M5U4</accession>
<evidence type="ECO:0000313" key="2">
    <source>
        <dbReference type="Proteomes" id="UP001597045"/>
    </source>
</evidence>
<dbReference type="Proteomes" id="UP001597045">
    <property type="component" value="Unassembled WGS sequence"/>
</dbReference>
<dbReference type="SUPFAM" id="SSF52402">
    <property type="entry name" value="Adenine nucleotide alpha hydrolases-like"/>
    <property type="match status" value="1"/>
</dbReference>
<reference evidence="2" key="1">
    <citation type="journal article" date="2019" name="Int. J. Syst. Evol. Microbiol.">
        <title>The Global Catalogue of Microorganisms (GCM) 10K type strain sequencing project: providing services to taxonomists for standard genome sequencing and annotation.</title>
        <authorList>
            <consortium name="The Broad Institute Genomics Platform"/>
            <consortium name="The Broad Institute Genome Sequencing Center for Infectious Disease"/>
            <person name="Wu L."/>
            <person name="Ma J."/>
        </authorList>
    </citation>
    <scope>NUCLEOTIDE SEQUENCE [LARGE SCALE GENOMIC DNA]</scope>
    <source>
        <strain evidence="2">JCM 31486</strain>
    </source>
</reference>
<gene>
    <name evidence="1" type="ORF">ACFQ1S_10750</name>
</gene>
<proteinExistence type="predicted"/>
<name>A0ABW3M5U4_9PSEU</name>
<comment type="caution">
    <text evidence="1">The sequence shown here is derived from an EMBL/GenBank/DDBJ whole genome shotgun (WGS) entry which is preliminary data.</text>
</comment>
<dbReference type="EMBL" id="JBHTIS010000485">
    <property type="protein sequence ID" value="MFD1046007.1"/>
    <property type="molecule type" value="Genomic_DNA"/>
</dbReference>
<sequence>MGGDQLVEDLNLAPGERVGVTVSGGKDGLAAWLWLVDALGAARVVAFNHDKFGLVHPLAARNLDVAHEILGSKLVRVADGTMLPRFRANIEAFFKHPDPAMVRVSLCAGCRFGISGRLFAAGASEGITKFVNAASYLEIAPFKAALMKGKGGGCERIGLLTGLKENPAYDHGDNLRIIDIDDRHDQKRQLAGGKCSSLYPGVSFLDFDRYFPNVPNDRETLVADRLDWRRPRRSWHFDCLVEEFKDVFYYGLIGYTETDYYLSAQTRHGLVGRVAAISSLLEARKVVIGGLDETLELMDRVGIGHLKDRMRKFYDNSPFLTSTVSADEPAR</sequence>
<evidence type="ECO:0000313" key="1">
    <source>
        <dbReference type="EMBL" id="MFD1046007.1"/>
    </source>
</evidence>